<dbReference type="RefSeq" id="WP_209530988.1">
    <property type="nucleotide sequence ID" value="NZ_JAEEGA010000014.1"/>
</dbReference>
<dbReference type="EMBL" id="JAEEGA010000014">
    <property type="protein sequence ID" value="MBP1043182.1"/>
    <property type="molecule type" value="Genomic_DNA"/>
</dbReference>
<dbReference type="InterPro" id="IPR050266">
    <property type="entry name" value="AB_hydrolase_sf"/>
</dbReference>
<dbReference type="PANTHER" id="PTHR43798:SF33">
    <property type="entry name" value="HYDROLASE, PUTATIVE (AFU_ORTHOLOGUE AFUA_2G14860)-RELATED"/>
    <property type="match status" value="1"/>
</dbReference>
<dbReference type="Pfam" id="PF00561">
    <property type="entry name" value="Abhydrolase_1"/>
    <property type="match status" value="1"/>
</dbReference>
<comment type="caution">
    <text evidence="2">The sequence shown here is derived from an EMBL/GenBank/DDBJ whole genome shotgun (WGS) entry which is preliminary data.</text>
</comment>
<organism evidence="2 3">
    <name type="scientific">Vagococcus allomyrinae</name>
    <dbReference type="NCBI Taxonomy" id="2794353"/>
    <lineage>
        <taxon>Bacteria</taxon>
        <taxon>Bacillati</taxon>
        <taxon>Bacillota</taxon>
        <taxon>Bacilli</taxon>
        <taxon>Lactobacillales</taxon>
        <taxon>Enterococcaceae</taxon>
        <taxon>Vagococcus</taxon>
    </lineage>
</organism>
<name>A0A940STI7_9ENTE</name>
<dbReference type="GO" id="GO:0016787">
    <property type="term" value="F:hydrolase activity"/>
    <property type="evidence" value="ECO:0007669"/>
    <property type="project" value="UniProtKB-KW"/>
</dbReference>
<gene>
    <name evidence="2" type="ORF">I6N95_19365</name>
</gene>
<proteinExistence type="predicted"/>
<evidence type="ECO:0000313" key="2">
    <source>
        <dbReference type="EMBL" id="MBP1043182.1"/>
    </source>
</evidence>
<keyword evidence="2" id="KW-0378">Hydrolase</keyword>
<dbReference type="Proteomes" id="UP000674938">
    <property type="component" value="Unassembled WGS sequence"/>
</dbReference>
<dbReference type="AlphaFoldDB" id="A0A940STI7"/>
<reference evidence="2" key="1">
    <citation type="submission" date="2020-12" db="EMBL/GenBank/DDBJ databases">
        <title>Vagococcus allomyrinae sp. nov. and Enterococcus lavae sp. nov., isolated from the larvae of Allomyrina dichotoma.</title>
        <authorList>
            <person name="Lee S.D."/>
        </authorList>
    </citation>
    <scope>NUCLEOTIDE SEQUENCE</scope>
    <source>
        <strain evidence="2">BWB3-3</strain>
    </source>
</reference>
<protein>
    <submittedName>
        <fullName evidence="2">Alpha/beta hydrolase</fullName>
    </submittedName>
</protein>
<dbReference type="InterPro" id="IPR000073">
    <property type="entry name" value="AB_hydrolase_1"/>
</dbReference>
<sequence length="312" mass="34418">MKKFGKVLLIILGSLVTLIVLCFGSVYVVNRVSAGRESKRIEAYGQRVDVDNKKMTVQITGDGAETVVLLPGFLTGSPVIDFTQLTAELAKTYKVVVVEPFGYGLSDDTAKERTMENISKEIHQGLADLKIERYTLMGHSISGIYSLDYINRYPDEVTAFVGIDSSVPDQPGGEDNQGESLRLLNQSGIYRLLTKISPEVLTYPNVSQELKEQFRMISLKNLGSQSNVSESKQMKANFETAKKLSYPKTLPVLFLLASASEADTAGWLSLHEEMLKGLAKGQLEILEGEHYLHHTKSAEIAALYQGFMAAKN</sequence>
<dbReference type="SUPFAM" id="SSF53474">
    <property type="entry name" value="alpha/beta-Hydrolases"/>
    <property type="match status" value="1"/>
</dbReference>
<accession>A0A940STI7</accession>
<evidence type="ECO:0000259" key="1">
    <source>
        <dbReference type="Pfam" id="PF00561"/>
    </source>
</evidence>
<dbReference type="GO" id="GO:0016020">
    <property type="term" value="C:membrane"/>
    <property type="evidence" value="ECO:0007669"/>
    <property type="project" value="TreeGrafter"/>
</dbReference>
<dbReference type="PANTHER" id="PTHR43798">
    <property type="entry name" value="MONOACYLGLYCEROL LIPASE"/>
    <property type="match status" value="1"/>
</dbReference>
<dbReference type="InterPro" id="IPR029058">
    <property type="entry name" value="AB_hydrolase_fold"/>
</dbReference>
<keyword evidence="3" id="KW-1185">Reference proteome</keyword>
<evidence type="ECO:0000313" key="3">
    <source>
        <dbReference type="Proteomes" id="UP000674938"/>
    </source>
</evidence>
<dbReference type="Gene3D" id="3.40.50.1820">
    <property type="entry name" value="alpha/beta hydrolase"/>
    <property type="match status" value="1"/>
</dbReference>
<feature type="domain" description="AB hydrolase-1" evidence="1">
    <location>
        <begin position="66"/>
        <end position="169"/>
    </location>
</feature>